<dbReference type="RefSeq" id="WP_058117457.1">
    <property type="nucleotide sequence ID" value="NZ_CP011307.1"/>
</dbReference>
<reference evidence="1 2" key="1">
    <citation type="journal article" date="2015" name="Nat. Commun.">
        <title>Production of butyrate from lysine and the Amadori product fructoselysine by a human gut commensal.</title>
        <authorList>
            <person name="Bui T.P."/>
            <person name="Ritari J."/>
            <person name="Boeren S."/>
            <person name="de Waard P."/>
            <person name="Plugge C.M."/>
            <person name="de Vos W.M."/>
        </authorList>
    </citation>
    <scope>NUCLEOTIDE SEQUENCE [LARGE SCALE GENOMIC DNA]</scope>
    <source>
        <strain evidence="1 2">AF211</strain>
    </source>
</reference>
<dbReference type="KEGG" id="ibu:IB211_01233"/>
<dbReference type="EMBL" id="CP011307">
    <property type="protein sequence ID" value="ALP93626.1"/>
    <property type="molecule type" value="Genomic_DNA"/>
</dbReference>
<organism evidence="1 2">
    <name type="scientific">Intestinimonas butyriciproducens</name>
    <dbReference type="NCBI Taxonomy" id="1297617"/>
    <lineage>
        <taxon>Bacteria</taxon>
        <taxon>Bacillati</taxon>
        <taxon>Bacillota</taxon>
        <taxon>Clostridia</taxon>
        <taxon>Eubacteriales</taxon>
        <taxon>Intestinimonas</taxon>
    </lineage>
</organism>
<reference evidence="2" key="2">
    <citation type="submission" date="2015-04" db="EMBL/GenBank/DDBJ databases">
        <title>A butyrogenic pathway from the amino acid lysine in a human gut commensal.</title>
        <authorList>
            <person name="de Vos W.M."/>
            <person name="Bui N.T.P."/>
            <person name="Plugge C.M."/>
            <person name="Ritari J."/>
        </authorList>
    </citation>
    <scope>NUCLEOTIDE SEQUENCE [LARGE SCALE GENOMIC DNA]</scope>
    <source>
        <strain evidence="2">AF211</strain>
    </source>
</reference>
<dbReference type="AlphaFoldDB" id="A0A0S2W2N0"/>
<keyword evidence="2" id="KW-1185">Reference proteome</keyword>
<protein>
    <submittedName>
        <fullName evidence="1">Uncharacterized protein</fullName>
    </submittedName>
</protein>
<sequence length="60" mass="7174">MELRLTEQEALALYRIILRWDELGSLTTEDDEERQLLWDLSCTLEKELEPVDDAVKRRLL</sequence>
<accession>A0A0S2W2N0</accession>
<proteinExistence type="predicted"/>
<evidence type="ECO:0000313" key="2">
    <source>
        <dbReference type="Proteomes" id="UP000064844"/>
    </source>
</evidence>
<name>A0A0S2W2N0_9FIRM</name>
<evidence type="ECO:0000313" key="1">
    <source>
        <dbReference type="EMBL" id="ALP93626.1"/>
    </source>
</evidence>
<dbReference type="Proteomes" id="UP000064844">
    <property type="component" value="Chromosome"/>
</dbReference>
<dbReference type="STRING" id="1297617.IB211_01233"/>
<gene>
    <name evidence="1" type="ORF">IB211_01233</name>
</gene>